<dbReference type="InterPro" id="IPR043429">
    <property type="entry name" value="ArtM/GltK/GlnP/TcyL/YhdX-like"/>
</dbReference>
<feature type="transmembrane region" description="Helical" evidence="9">
    <location>
        <begin position="229"/>
        <end position="250"/>
    </location>
</feature>
<dbReference type="GO" id="GO:0006865">
    <property type="term" value="P:amino acid transport"/>
    <property type="evidence" value="ECO:0007669"/>
    <property type="project" value="UniProtKB-KW"/>
</dbReference>
<keyword evidence="5 9" id="KW-0812">Transmembrane</keyword>
<dbReference type="PANTHER" id="PTHR30614:SF37">
    <property type="entry name" value="AMINO-ACID ABC TRANSPORTER PERMEASE PROTEIN YHDX-RELATED"/>
    <property type="match status" value="1"/>
</dbReference>
<evidence type="ECO:0000256" key="3">
    <source>
        <dbReference type="ARBA" id="ARBA00022448"/>
    </source>
</evidence>
<feature type="domain" description="ABC transmembrane type-1" evidence="10">
    <location>
        <begin position="97"/>
        <end position="389"/>
    </location>
</feature>
<comment type="caution">
    <text evidence="11">The sequence shown here is derived from an EMBL/GenBank/DDBJ whole genome shotgun (WGS) entry which is preliminary data.</text>
</comment>
<evidence type="ECO:0000256" key="6">
    <source>
        <dbReference type="ARBA" id="ARBA00022970"/>
    </source>
</evidence>
<evidence type="ECO:0000256" key="2">
    <source>
        <dbReference type="ARBA" id="ARBA00010072"/>
    </source>
</evidence>
<organism evidence="11 12">
    <name type="scientific">Aestuariirhabdus litorea</name>
    <dbReference type="NCBI Taxonomy" id="2528527"/>
    <lineage>
        <taxon>Bacteria</taxon>
        <taxon>Pseudomonadati</taxon>
        <taxon>Pseudomonadota</taxon>
        <taxon>Gammaproteobacteria</taxon>
        <taxon>Oceanospirillales</taxon>
        <taxon>Aestuariirhabdaceae</taxon>
        <taxon>Aestuariirhabdus</taxon>
    </lineage>
</organism>
<dbReference type="GO" id="GO:0043190">
    <property type="term" value="C:ATP-binding cassette (ABC) transporter complex"/>
    <property type="evidence" value="ECO:0007669"/>
    <property type="project" value="InterPro"/>
</dbReference>
<feature type="transmembrane region" description="Helical" evidence="9">
    <location>
        <begin position="190"/>
        <end position="208"/>
    </location>
</feature>
<name>A0A3P3VJ47_9GAMM</name>
<dbReference type="AlphaFoldDB" id="A0A3P3VJ47"/>
<gene>
    <name evidence="11" type="ORF">D0544_13020</name>
</gene>
<dbReference type="InterPro" id="IPR000515">
    <property type="entry name" value="MetI-like"/>
</dbReference>
<dbReference type="Pfam" id="PF00528">
    <property type="entry name" value="BPD_transp_1"/>
    <property type="match status" value="1"/>
</dbReference>
<evidence type="ECO:0000256" key="5">
    <source>
        <dbReference type="ARBA" id="ARBA00022692"/>
    </source>
</evidence>
<evidence type="ECO:0000256" key="8">
    <source>
        <dbReference type="ARBA" id="ARBA00023136"/>
    </source>
</evidence>
<feature type="transmembrane region" description="Helical" evidence="9">
    <location>
        <begin position="30"/>
        <end position="49"/>
    </location>
</feature>
<keyword evidence="7 9" id="KW-1133">Transmembrane helix</keyword>
<comment type="subcellular location">
    <subcellularLocation>
        <location evidence="1">Cell inner membrane</location>
        <topology evidence="1">Multi-pass membrane protein</topology>
    </subcellularLocation>
    <subcellularLocation>
        <location evidence="9">Cell membrane</location>
        <topology evidence="9">Multi-pass membrane protein</topology>
    </subcellularLocation>
</comment>
<dbReference type="SUPFAM" id="SSF161098">
    <property type="entry name" value="MetI-like"/>
    <property type="match status" value="1"/>
</dbReference>
<accession>A0A3P3VJ47</accession>
<keyword evidence="8 9" id="KW-0472">Membrane</keyword>
<evidence type="ECO:0000259" key="10">
    <source>
        <dbReference type="PROSITE" id="PS50928"/>
    </source>
</evidence>
<keyword evidence="12" id="KW-1185">Reference proteome</keyword>
<feature type="transmembrane region" description="Helical" evidence="9">
    <location>
        <begin position="61"/>
        <end position="83"/>
    </location>
</feature>
<reference evidence="11 12" key="2">
    <citation type="submission" date="2018-12" db="EMBL/GenBank/DDBJ databases">
        <title>Simiduia agarivorans gen. nov., sp. nov., a marine, agarolytic bacterium isolated from shallow coastal water from Keelung, Taiwan.</title>
        <authorList>
            <person name="Shieh W.Y."/>
        </authorList>
    </citation>
    <scope>NUCLEOTIDE SEQUENCE [LARGE SCALE GENOMIC DNA]</scope>
    <source>
        <strain evidence="11 12">GTF-13</strain>
    </source>
</reference>
<dbReference type="CDD" id="cd06261">
    <property type="entry name" value="TM_PBP2"/>
    <property type="match status" value="1"/>
</dbReference>
<evidence type="ECO:0000313" key="12">
    <source>
        <dbReference type="Proteomes" id="UP000280792"/>
    </source>
</evidence>
<dbReference type="PANTHER" id="PTHR30614">
    <property type="entry name" value="MEMBRANE COMPONENT OF AMINO ACID ABC TRANSPORTER"/>
    <property type="match status" value="1"/>
</dbReference>
<evidence type="ECO:0000256" key="9">
    <source>
        <dbReference type="RuleBase" id="RU363032"/>
    </source>
</evidence>
<dbReference type="Proteomes" id="UP000280792">
    <property type="component" value="Unassembled WGS sequence"/>
</dbReference>
<comment type="similarity">
    <text evidence="2">Belongs to the binding-protein-dependent transport system permease family. HisMQ subfamily.</text>
</comment>
<dbReference type="RefSeq" id="WP_125016815.1">
    <property type="nucleotide sequence ID" value="NZ_QWEZ01000002.1"/>
</dbReference>
<dbReference type="InterPro" id="IPR010065">
    <property type="entry name" value="AA_ABC_transptr_permease_3TM"/>
</dbReference>
<proteinExistence type="inferred from homology"/>
<evidence type="ECO:0000256" key="7">
    <source>
        <dbReference type="ARBA" id="ARBA00022989"/>
    </source>
</evidence>
<evidence type="ECO:0000313" key="11">
    <source>
        <dbReference type="EMBL" id="RRJ82771.1"/>
    </source>
</evidence>
<dbReference type="NCBIfam" id="TIGR01726">
    <property type="entry name" value="HEQRo_perm_3TM"/>
    <property type="match status" value="1"/>
</dbReference>
<dbReference type="EMBL" id="QWEZ01000002">
    <property type="protein sequence ID" value="RRJ82771.1"/>
    <property type="molecule type" value="Genomic_DNA"/>
</dbReference>
<evidence type="ECO:0000256" key="4">
    <source>
        <dbReference type="ARBA" id="ARBA00022475"/>
    </source>
</evidence>
<keyword evidence="4" id="KW-1003">Cell membrane</keyword>
<dbReference type="Gene3D" id="1.10.3720.10">
    <property type="entry name" value="MetI-like"/>
    <property type="match status" value="1"/>
</dbReference>
<feature type="transmembrane region" description="Helical" evidence="9">
    <location>
        <begin position="270"/>
        <end position="289"/>
    </location>
</feature>
<protein>
    <submittedName>
        <fullName evidence="11">Amino acid ABC transporter permease</fullName>
    </submittedName>
</protein>
<dbReference type="PROSITE" id="PS50928">
    <property type="entry name" value="ABC_TM1"/>
    <property type="match status" value="1"/>
</dbReference>
<keyword evidence="6" id="KW-0029">Amino-acid transport</keyword>
<dbReference type="GO" id="GO:0022857">
    <property type="term" value="F:transmembrane transporter activity"/>
    <property type="evidence" value="ECO:0007669"/>
    <property type="project" value="InterPro"/>
</dbReference>
<keyword evidence="3 9" id="KW-0813">Transport</keyword>
<feature type="transmembrane region" description="Helical" evidence="9">
    <location>
        <begin position="103"/>
        <end position="123"/>
    </location>
</feature>
<feature type="transmembrane region" description="Helical" evidence="9">
    <location>
        <begin position="370"/>
        <end position="392"/>
    </location>
</feature>
<dbReference type="InterPro" id="IPR035906">
    <property type="entry name" value="MetI-like_sf"/>
</dbReference>
<evidence type="ECO:0000256" key="1">
    <source>
        <dbReference type="ARBA" id="ARBA00004429"/>
    </source>
</evidence>
<feature type="transmembrane region" description="Helical" evidence="9">
    <location>
        <begin position="135"/>
        <end position="155"/>
    </location>
</feature>
<reference evidence="11 12" key="1">
    <citation type="submission" date="2018-08" db="EMBL/GenBank/DDBJ databases">
        <authorList>
            <person name="Khan S.A."/>
        </authorList>
    </citation>
    <scope>NUCLEOTIDE SEQUENCE [LARGE SCALE GENOMIC DNA]</scope>
    <source>
        <strain evidence="11 12">GTF-13</strain>
    </source>
</reference>
<sequence length="401" mass="44545">MSRLTPPLPRSDANKRPWFLQLFYEEKTRAIIYQILVTGALILLGWYLVSNTLDNLARQNIATGYGFLSLEASFGISESMIAYSPADTYGRALMVGILNTIKVSIVGILLATLIGTLVGIARLSPNWLLRQFSGAYINTFRNVPLLLQLFFWYALINTSLPKPRQALNPFGDTFITNRGIYTAIPEYHVAYWWMLAAALLGMLGWWLLRRWAIRRQQATGQPFHHGIAGFCLTLLAVIAAYLLAGAPSAMDAPVLQGFNFKGGWNISTEFTALLLGLTIYTSTYIAEIVRSGIESVPKGQWEASNALGLRPGQILREIILPQALRVIIPPLTNQFLNLTKNSSLAVAVGYPDLVSISNTTMNQTGQAIEAIAIFMTIYLSLSLGISLFMNWYNNRMALVER</sequence>